<name>A0A2M7IG13_9BACT</name>
<dbReference type="EMBL" id="PFGX01000048">
    <property type="protein sequence ID" value="PIW75463.1"/>
    <property type="molecule type" value="Genomic_DNA"/>
</dbReference>
<evidence type="ECO:0000313" key="2">
    <source>
        <dbReference type="Proteomes" id="UP000231280"/>
    </source>
</evidence>
<dbReference type="SUPFAM" id="SSF52309">
    <property type="entry name" value="N-(deoxy)ribosyltransferase-like"/>
    <property type="match status" value="1"/>
</dbReference>
<dbReference type="AlphaFoldDB" id="A0A2M7IG13"/>
<feature type="non-terminal residue" evidence="1">
    <location>
        <position position="1"/>
    </location>
</feature>
<comment type="caution">
    <text evidence="1">The sequence shown here is derived from an EMBL/GenBank/DDBJ whole genome shotgun (WGS) entry which is preliminary data.</text>
</comment>
<organism evidence="1 2">
    <name type="scientific">Candidatus Portnoybacteria bacterium CG_4_8_14_3_um_filter_44_10</name>
    <dbReference type="NCBI Taxonomy" id="1974802"/>
    <lineage>
        <taxon>Bacteria</taxon>
        <taxon>Candidatus Portnoyibacteriota</taxon>
    </lineage>
</organism>
<proteinExistence type="predicted"/>
<reference evidence="2" key="1">
    <citation type="submission" date="2017-09" db="EMBL/GenBank/DDBJ databases">
        <title>Depth-based differentiation of microbial function through sediment-hosted aquifers and enrichment of novel symbionts in the deep terrestrial subsurface.</title>
        <authorList>
            <person name="Probst A.J."/>
            <person name="Ladd B."/>
            <person name="Jarett J.K."/>
            <person name="Geller-Mcgrath D.E."/>
            <person name="Sieber C.M.K."/>
            <person name="Emerson J.B."/>
            <person name="Anantharaman K."/>
            <person name="Thomas B.C."/>
            <person name="Malmstrom R."/>
            <person name="Stieglmeier M."/>
            <person name="Klingl A."/>
            <person name="Woyke T."/>
            <person name="Ryan C.M."/>
            <person name="Banfield J.F."/>
        </authorList>
    </citation>
    <scope>NUCLEOTIDE SEQUENCE [LARGE SCALE GENOMIC DNA]</scope>
</reference>
<accession>A0A2M7IG13</accession>
<gene>
    <name evidence="1" type="ORF">CO002_01875</name>
</gene>
<evidence type="ECO:0000313" key="1">
    <source>
        <dbReference type="EMBL" id="PIW75463.1"/>
    </source>
</evidence>
<dbReference type="Proteomes" id="UP000231280">
    <property type="component" value="Unassembled WGS sequence"/>
</dbReference>
<sequence>TKLCFWPKNINMENGKRKKIMIGGSMSFAKEMDSARNLLEKIGYEVFVPLDTNHVINDPEKKTDVKFLKELGVGRGDAELVAKSDAFVILNYPKHGVDGYIGPGAYRDLSVAWWLKKIIFFLFPYDENQNNHKYEMLGFAPIILNGEIENIKKYF</sequence>
<protein>
    <submittedName>
        <fullName evidence="1">Uncharacterized protein</fullName>
    </submittedName>
</protein>